<dbReference type="EMBL" id="JAMXLR010000017">
    <property type="protein sequence ID" value="MCO6043108.1"/>
    <property type="molecule type" value="Genomic_DNA"/>
</dbReference>
<keyword evidence="4" id="KW-1185">Reference proteome</keyword>
<sequence length="705" mass="75503">MSLSKVLPVLLWMAILQPAGADTFHGLNAGAPVWNGNVLLTPQAASAFTATGTGSVRVNFRLDSGATSWNANQLAMYDQVIANARNAGLEVLGLFSNETVAGGQVAWNDDGDGDGVNGYVTDFANTAQFLVDRYQTDIRTFEIWNEPNAWSNPGYASDPQNAGGTYILPRVYANLLSETYRSLADSALVGPEGVQLTTGGLLAHDIGGSFSTAMPYMQQVYDQASVWGSFEGEFGRQYPWDNFGYHFYISQGSALETEQIADYFNAVRSGQAANNDSADVMVTEFSWQTVGTNTQELQRDNMATAYDYMESQSYIKRTYWYQWTDDVTGAWGLVDGVGQPKLSYHEFVARNEGQGPRIVASTEHAMDDSGLSVGYSSTDLLDGLIPTELAGDNGWHPANPASTDPNNPNGLAAFTDGAGDLGSGVTGLLNDFPAEGAPTKTIVYDLMAPHDIDEIRLHTGNAGKDGRIFSSTAIYTSTDGENFELLGYFQSDPSGTENSASTPGGPDGATVVTISSDDLQPMVTSVEYMRFDFYAAADVNGLVRDPFDGVNPFTGIDDGLTEAYVSPLVREIDVFGSLSLQSAGDFNGDGIVDLADYALWRNHLGAATDQAINDRGDGIPGVTAADYLVWKSNFGQDYGTLQQGTASPTPEPSALLLMGFVTVAGAFRLRQRGARHVTNVPRTLEHQVLAVAYSDSRTMPGCGTG</sequence>
<organism evidence="3 4">
    <name type="scientific">Aeoliella straminimaris</name>
    <dbReference type="NCBI Taxonomy" id="2954799"/>
    <lineage>
        <taxon>Bacteria</taxon>
        <taxon>Pseudomonadati</taxon>
        <taxon>Planctomycetota</taxon>
        <taxon>Planctomycetia</taxon>
        <taxon>Pirellulales</taxon>
        <taxon>Lacipirellulaceae</taxon>
        <taxon>Aeoliella</taxon>
    </lineage>
</organism>
<proteinExistence type="predicted"/>
<dbReference type="SUPFAM" id="SSF51445">
    <property type="entry name" value="(Trans)glycosidases"/>
    <property type="match status" value="1"/>
</dbReference>
<dbReference type="PANTHER" id="PTHR12631">
    <property type="entry name" value="ALPHA-L-IDURONIDASE"/>
    <property type="match status" value="1"/>
</dbReference>
<reference evidence="3" key="1">
    <citation type="submission" date="2022-06" db="EMBL/GenBank/DDBJ databases">
        <title>Aeoliella straminimaris, a novel planctomycete from sediments.</title>
        <authorList>
            <person name="Vitorino I.R."/>
            <person name="Lage O.M."/>
        </authorList>
    </citation>
    <scope>NUCLEOTIDE SEQUENCE</scope>
    <source>
        <strain evidence="3">ICT_H6.2</strain>
    </source>
</reference>
<dbReference type="Pfam" id="PF11790">
    <property type="entry name" value="Glyco_hydro_cc"/>
    <property type="match status" value="1"/>
</dbReference>
<dbReference type="PANTHER" id="PTHR12631:SF10">
    <property type="entry name" value="BETA-XYLOSIDASE-LIKE PROTEIN-RELATED"/>
    <property type="match status" value="1"/>
</dbReference>
<dbReference type="Proteomes" id="UP001155241">
    <property type="component" value="Unassembled WGS sequence"/>
</dbReference>
<feature type="domain" description="Asl1-like glycosyl hydrolase catalytic" evidence="2">
    <location>
        <begin position="211"/>
        <end position="338"/>
    </location>
</feature>
<accession>A0A9X2JG41</accession>
<dbReference type="Gene3D" id="3.20.20.80">
    <property type="entry name" value="Glycosidases"/>
    <property type="match status" value="1"/>
</dbReference>
<dbReference type="InterPro" id="IPR051923">
    <property type="entry name" value="Glycosyl_Hydrolase_39"/>
</dbReference>
<dbReference type="PROSITE" id="PS00018">
    <property type="entry name" value="EF_HAND_1"/>
    <property type="match status" value="1"/>
</dbReference>
<keyword evidence="1" id="KW-0732">Signal</keyword>
<dbReference type="InterPro" id="IPR018247">
    <property type="entry name" value="EF_Hand_1_Ca_BS"/>
</dbReference>
<evidence type="ECO:0000313" key="4">
    <source>
        <dbReference type="Proteomes" id="UP001155241"/>
    </source>
</evidence>
<protein>
    <submittedName>
        <fullName evidence="3">Glycosyl hydrolase</fullName>
    </submittedName>
</protein>
<feature type="signal peptide" evidence="1">
    <location>
        <begin position="1"/>
        <end position="21"/>
    </location>
</feature>
<comment type="caution">
    <text evidence="3">The sequence shown here is derived from an EMBL/GenBank/DDBJ whole genome shotgun (WGS) entry which is preliminary data.</text>
</comment>
<evidence type="ECO:0000259" key="2">
    <source>
        <dbReference type="Pfam" id="PF11790"/>
    </source>
</evidence>
<feature type="chain" id="PRO_5040737942" evidence="1">
    <location>
        <begin position="22"/>
        <end position="705"/>
    </location>
</feature>
<dbReference type="InterPro" id="IPR024655">
    <property type="entry name" value="Asl1_glyco_hydro_catalytic"/>
</dbReference>
<dbReference type="RefSeq" id="WP_252851208.1">
    <property type="nucleotide sequence ID" value="NZ_JAMXLR010000017.1"/>
</dbReference>
<dbReference type="AlphaFoldDB" id="A0A9X2JG41"/>
<keyword evidence="3" id="KW-0378">Hydrolase</keyword>
<dbReference type="InterPro" id="IPR017853">
    <property type="entry name" value="GH"/>
</dbReference>
<gene>
    <name evidence="3" type="ORF">NG895_04250</name>
</gene>
<evidence type="ECO:0000313" key="3">
    <source>
        <dbReference type="EMBL" id="MCO6043108.1"/>
    </source>
</evidence>
<dbReference type="GO" id="GO:0004553">
    <property type="term" value="F:hydrolase activity, hydrolyzing O-glycosyl compounds"/>
    <property type="evidence" value="ECO:0007669"/>
    <property type="project" value="TreeGrafter"/>
</dbReference>
<dbReference type="Gene3D" id="2.60.120.260">
    <property type="entry name" value="Galactose-binding domain-like"/>
    <property type="match status" value="1"/>
</dbReference>
<name>A0A9X2JG41_9BACT</name>
<evidence type="ECO:0000256" key="1">
    <source>
        <dbReference type="SAM" id="SignalP"/>
    </source>
</evidence>